<organism evidence="2 3">
    <name type="scientific">Penicillium nalgiovense</name>
    <dbReference type="NCBI Taxonomy" id="60175"/>
    <lineage>
        <taxon>Eukaryota</taxon>
        <taxon>Fungi</taxon>
        <taxon>Dikarya</taxon>
        <taxon>Ascomycota</taxon>
        <taxon>Pezizomycotina</taxon>
        <taxon>Eurotiomycetes</taxon>
        <taxon>Eurotiomycetidae</taxon>
        <taxon>Eurotiales</taxon>
        <taxon>Aspergillaceae</taxon>
        <taxon>Penicillium</taxon>
    </lineage>
</organism>
<name>A0A9W4MNI7_PENNA</name>
<evidence type="ECO:0000313" key="2">
    <source>
        <dbReference type="EMBL" id="CAG8033083.1"/>
    </source>
</evidence>
<dbReference type="AlphaFoldDB" id="A0A9W4MNI7"/>
<sequence>LLSFQQLHAERGMTSQVTSSPDIKPGKQSTSCRRIVGQYYLFALPRIIFYTIQTHIRPQYIKPAIKLTPKTAGKALSRGLPPAMQKPAHTS</sequence>
<feature type="compositionally biased region" description="Polar residues" evidence="1">
    <location>
        <begin position="13"/>
        <end position="29"/>
    </location>
</feature>
<accession>A0A9W4MNI7</accession>
<dbReference type="EMBL" id="CAJVNV010000088">
    <property type="protein sequence ID" value="CAG8033083.1"/>
    <property type="molecule type" value="Genomic_DNA"/>
</dbReference>
<gene>
    <name evidence="2" type="ORF">PNAL_LOCUS2786</name>
</gene>
<feature type="non-terminal residue" evidence="2">
    <location>
        <position position="91"/>
    </location>
</feature>
<feature type="region of interest" description="Disordered" evidence="1">
    <location>
        <begin position="72"/>
        <end position="91"/>
    </location>
</feature>
<feature type="region of interest" description="Disordered" evidence="1">
    <location>
        <begin position="9"/>
        <end position="29"/>
    </location>
</feature>
<evidence type="ECO:0000256" key="1">
    <source>
        <dbReference type="SAM" id="MobiDB-lite"/>
    </source>
</evidence>
<reference evidence="2" key="1">
    <citation type="submission" date="2021-07" db="EMBL/GenBank/DDBJ databases">
        <authorList>
            <person name="Branca A.L. A."/>
        </authorList>
    </citation>
    <scope>NUCLEOTIDE SEQUENCE</scope>
</reference>
<evidence type="ECO:0000313" key="3">
    <source>
        <dbReference type="Proteomes" id="UP001153461"/>
    </source>
</evidence>
<comment type="caution">
    <text evidence="2">The sequence shown here is derived from an EMBL/GenBank/DDBJ whole genome shotgun (WGS) entry which is preliminary data.</text>
</comment>
<dbReference type="Proteomes" id="UP001153461">
    <property type="component" value="Unassembled WGS sequence"/>
</dbReference>
<protein>
    <submittedName>
        <fullName evidence="2">Uncharacterized protein</fullName>
    </submittedName>
</protein>
<proteinExistence type="predicted"/>